<dbReference type="OrthoDB" id="8683598at2"/>
<dbReference type="Gene3D" id="3.40.50.300">
    <property type="entry name" value="P-loop containing nucleotide triphosphate hydrolases"/>
    <property type="match status" value="1"/>
</dbReference>
<evidence type="ECO:0000256" key="3">
    <source>
        <dbReference type="ARBA" id="ARBA00022475"/>
    </source>
</evidence>
<name>A0A4S8F6T4_9BURK</name>
<dbReference type="SUPFAM" id="SSF52540">
    <property type="entry name" value="P-loop containing nucleoside triphosphate hydrolases"/>
    <property type="match status" value="1"/>
</dbReference>
<dbReference type="InterPro" id="IPR003593">
    <property type="entry name" value="AAA+_ATPase"/>
</dbReference>
<dbReference type="Pfam" id="PF00005">
    <property type="entry name" value="ABC_tran"/>
    <property type="match status" value="1"/>
</dbReference>
<evidence type="ECO:0000256" key="7">
    <source>
        <dbReference type="ARBA" id="ARBA00022967"/>
    </source>
</evidence>
<dbReference type="InterPro" id="IPR027417">
    <property type="entry name" value="P-loop_NTPase"/>
</dbReference>
<evidence type="ECO:0000256" key="5">
    <source>
        <dbReference type="ARBA" id="ARBA00022741"/>
    </source>
</evidence>
<evidence type="ECO:0000256" key="1">
    <source>
        <dbReference type="ARBA" id="ARBA00005417"/>
    </source>
</evidence>
<reference evidence="10 11" key="1">
    <citation type="journal article" date="2015" name="Antonie Van Leeuwenhoek">
        <title>Lampropedia puyangensis sp. nov., isolated from symptomatic bark of Populus ? euramericana canker and emended description of Lampropedia hyalina (Ehrenberg 1832) Lee et al. 2004.</title>
        <authorList>
            <person name="Li Y."/>
            <person name="Wang T."/>
            <person name="Piao C.G."/>
            <person name="Wang L.F."/>
            <person name="Tian G.Z."/>
            <person name="Zhu T.H."/>
            <person name="Guo M.W."/>
        </authorList>
    </citation>
    <scope>NUCLEOTIDE SEQUENCE [LARGE SCALE GENOMIC DNA]</scope>
    <source>
        <strain evidence="10 11">2-bin</strain>
    </source>
</reference>
<dbReference type="GO" id="GO:0005524">
    <property type="term" value="F:ATP binding"/>
    <property type="evidence" value="ECO:0007669"/>
    <property type="project" value="UniProtKB-KW"/>
</dbReference>
<comment type="similarity">
    <text evidence="1">Belongs to the ABC transporter superfamily.</text>
</comment>
<dbReference type="PROSITE" id="PS50893">
    <property type="entry name" value="ABC_TRANSPORTER_2"/>
    <property type="match status" value="1"/>
</dbReference>
<evidence type="ECO:0000256" key="8">
    <source>
        <dbReference type="ARBA" id="ARBA00023136"/>
    </source>
</evidence>
<proteinExistence type="inferred from homology"/>
<keyword evidence="3" id="KW-1003">Cell membrane</keyword>
<keyword evidence="7" id="KW-1278">Translocase</keyword>
<organism evidence="10 11">
    <name type="scientific">Lampropedia puyangensis</name>
    <dbReference type="NCBI Taxonomy" id="1330072"/>
    <lineage>
        <taxon>Bacteria</taxon>
        <taxon>Pseudomonadati</taxon>
        <taxon>Pseudomonadota</taxon>
        <taxon>Betaproteobacteria</taxon>
        <taxon>Burkholderiales</taxon>
        <taxon>Comamonadaceae</taxon>
        <taxon>Lampropedia</taxon>
    </lineage>
</organism>
<sequence>MAKSNLQLCQQPEWPDSIASNVEPQSAEADTRISADLLQPACESGLHIRNLSVRYQGAGQHSDTLALSQINLHIAKGEFVVAVGASGCGKTTLLNVIAGFTQASAGTLSLNGAAIDSASANRGVVFQKHALMPWLSVLDNVALGLRLRGLGKKQRHAIGHEKLEQVGLKDFAHASIWQLSGGMQQRVGIARALASDPDVLLLDEPLGALDAFTRESIQELLLRIWQETRKTIFFITHDVEEALFLASRLIVMSPRPGRIVQDQTLPFSQAYLQSDNARAIKSSAPFIEWRERVLGWVAPSVHAP</sequence>
<protein>
    <submittedName>
        <fullName evidence="10">ABC transporter ATP-binding protein</fullName>
    </submittedName>
</protein>
<dbReference type="EMBL" id="STFG01000009">
    <property type="protein sequence ID" value="THU01062.1"/>
    <property type="molecule type" value="Genomic_DNA"/>
</dbReference>
<dbReference type="RefSeq" id="WP_136573578.1">
    <property type="nucleotide sequence ID" value="NZ_STFG01000009.1"/>
</dbReference>
<evidence type="ECO:0000313" key="11">
    <source>
        <dbReference type="Proteomes" id="UP000308917"/>
    </source>
</evidence>
<dbReference type="InterPro" id="IPR003439">
    <property type="entry name" value="ABC_transporter-like_ATP-bd"/>
</dbReference>
<evidence type="ECO:0000256" key="2">
    <source>
        <dbReference type="ARBA" id="ARBA00022448"/>
    </source>
</evidence>
<dbReference type="PANTHER" id="PTHR42788">
    <property type="entry name" value="TAURINE IMPORT ATP-BINDING PROTEIN-RELATED"/>
    <property type="match status" value="1"/>
</dbReference>
<gene>
    <name evidence="10" type="ORF">E9531_09785</name>
</gene>
<keyword evidence="4" id="KW-0997">Cell inner membrane</keyword>
<accession>A0A4S8F6T4</accession>
<keyword evidence="8" id="KW-0472">Membrane</keyword>
<dbReference type="PANTHER" id="PTHR42788:SF18">
    <property type="entry name" value="TAURINE IMPORT ATP-BINDING PROTEIN TAUB"/>
    <property type="match status" value="1"/>
</dbReference>
<dbReference type="Proteomes" id="UP000308917">
    <property type="component" value="Unassembled WGS sequence"/>
</dbReference>
<keyword evidence="2" id="KW-0813">Transport</keyword>
<keyword evidence="6 10" id="KW-0067">ATP-binding</keyword>
<dbReference type="PROSITE" id="PS00211">
    <property type="entry name" value="ABC_TRANSPORTER_1"/>
    <property type="match status" value="1"/>
</dbReference>
<dbReference type="CDD" id="cd03293">
    <property type="entry name" value="ABC_NrtD_SsuB_transporters"/>
    <property type="match status" value="1"/>
</dbReference>
<keyword evidence="11" id="KW-1185">Reference proteome</keyword>
<feature type="domain" description="ABC transporter" evidence="9">
    <location>
        <begin position="46"/>
        <end position="279"/>
    </location>
</feature>
<keyword evidence="5" id="KW-0547">Nucleotide-binding</keyword>
<evidence type="ECO:0000256" key="4">
    <source>
        <dbReference type="ARBA" id="ARBA00022519"/>
    </source>
</evidence>
<comment type="caution">
    <text evidence="10">The sequence shown here is derived from an EMBL/GenBank/DDBJ whole genome shotgun (WGS) entry which is preliminary data.</text>
</comment>
<evidence type="ECO:0000259" key="9">
    <source>
        <dbReference type="PROSITE" id="PS50893"/>
    </source>
</evidence>
<dbReference type="InterPro" id="IPR050166">
    <property type="entry name" value="ABC_transporter_ATP-bind"/>
</dbReference>
<dbReference type="AlphaFoldDB" id="A0A4S8F6T4"/>
<dbReference type="GO" id="GO:0016887">
    <property type="term" value="F:ATP hydrolysis activity"/>
    <property type="evidence" value="ECO:0007669"/>
    <property type="project" value="InterPro"/>
</dbReference>
<dbReference type="SMART" id="SM00382">
    <property type="entry name" value="AAA"/>
    <property type="match status" value="1"/>
</dbReference>
<evidence type="ECO:0000256" key="6">
    <source>
        <dbReference type="ARBA" id="ARBA00022840"/>
    </source>
</evidence>
<evidence type="ECO:0000313" key="10">
    <source>
        <dbReference type="EMBL" id="THU01062.1"/>
    </source>
</evidence>
<dbReference type="InterPro" id="IPR017871">
    <property type="entry name" value="ABC_transporter-like_CS"/>
</dbReference>